<keyword evidence="6 10" id="KW-1133">Transmembrane helix</keyword>
<evidence type="ECO:0000259" key="13">
    <source>
        <dbReference type="PROSITE" id="PS51846"/>
    </source>
</evidence>
<dbReference type="EMBL" id="CP062796">
    <property type="protein sequence ID" value="QUL98836.1"/>
    <property type="molecule type" value="Genomic_DNA"/>
</dbReference>
<dbReference type="KEGG" id="fcz:IMF26_01790"/>
<evidence type="ECO:0000256" key="2">
    <source>
        <dbReference type="ARBA" id="ARBA00006337"/>
    </source>
</evidence>
<comment type="similarity">
    <text evidence="2">Belongs to the UPF0053 family.</text>
</comment>
<proteinExistence type="inferred from homology"/>
<evidence type="ECO:0000256" key="4">
    <source>
        <dbReference type="ARBA" id="ARBA00022692"/>
    </source>
</evidence>
<dbReference type="PANTHER" id="PTHR22777:SF32">
    <property type="entry name" value="UPF0053 INNER MEMBRANE PROTEIN YFJD"/>
    <property type="match status" value="1"/>
</dbReference>
<dbReference type="PROSITE" id="PS51846">
    <property type="entry name" value="CNNM"/>
    <property type="match status" value="1"/>
</dbReference>
<feature type="transmembrane region" description="Helical" evidence="11">
    <location>
        <begin position="6"/>
        <end position="27"/>
    </location>
</feature>
<accession>A0AAT9LCM5</accession>
<evidence type="ECO:0000256" key="5">
    <source>
        <dbReference type="ARBA" id="ARBA00022737"/>
    </source>
</evidence>
<dbReference type="GO" id="GO:0005886">
    <property type="term" value="C:plasma membrane"/>
    <property type="evidence" value="ECO:0007669"/>
    <property type="project" value="UniProtKB-SubCell"/>
</dbReference>
<evidence type="ECO:0000256" key="1">
    <source>
        <dbReference type="ARBA" id="ARBA00004651"/>
    </source>
</evidence>
<feature type="domain" description="CBS" evidence="12">
    <location>
        <begin position="214"/>
        <end position="273"/>
    </location>
</feature>
<organism evidence="14">
    <name type="scientific">Candidatus Fermentithermobacillus carboniphilus</name>
    <dbReference type="NCBI Taxonomy" id="3085328"/>
    <lineage>
        <taxon>Bacteria</taxon>
        <taxon>Bacillati</taxon>
        <taxon>Bacillota</taxon>
        <taxon>Candidatus Fermentithermobacillia</taxon>
        <taxon>Candidatus Fermentithermobacillales</taxon>
        <taxon>Candidatus Fermentithermobacillaceae</taxon>
        <taxon>Candidatus Fermentithermobacillus</taxon>
    </lineage>
</organism>
<evidence type="ECO:0000313" key="14">
    <source>
        <dbReference type="EMBL" id="QUL98836.1"/>
    </source>
</evidence>
<feature type="domain" description="CNNM transmembrane" evidence="13">
    <location>
        <begin position="6"/>
        <end position="195"/>
    </location>
</feature>
<feature type="transmembrane region" description="Helical" evidence="11">
    <location>
        <begin position="96"/>
        <end position="118"/>
    </location>
</feature>
<name>A0AAT9LCM5_9FIRM</name>
<keyword evidence="7 9" id="KW-0129">CBS domain</keyword>
<keyword evidence="3" id="KW-1003">Cell membrane</keyword>
<gene>
    <name evidence="14" type="ORF">IMF26_01790</name>
</gene>
<evidence type="ECO:0000256" key="6">
    <source>
        <dbReference type="ARBA" id="ARBA00022989"/>
    </source>
</evidence>
<keyword evidence="4 10" id="KW-0812">Transmembrane</keyword>
<evidence type="ECO:0000256" key="10">
    <source>
        <dbReference type="PROSITE-ProRule" id="PRU01193"/>
    </source>
</evidence>
<evidence type="ECO:0000256" key="3">
    <source>
        <dbReference type="ARBA" id="ARBA00022475"/>
    </source>
</evidence>
<comment type="subcellular location">
    <subcellularLocation>
        <location evidence="1">Cell membrane</location>
        <topology evidence="1">Multi-pass membrane protein</topology>
    </subcellularLocation>
</comment>
<dbReference type="InterPro" id="IPR046342">
    <property type="entry name" value="CBS_dom_sf"/>
</dbReference>
<dbReference type="InterPro" id="IPR002550">
    <property type="entry name" value="CNNM"/>
</dbReference>
<dbReference type="PROSITE" id="PS51371">
    <property type="entry name" value="CBS"/>
    <property type="match status" value="2"/>
</dbReference>
<dbReference type="AlphaFoldDB" id="A0AAT9LCM5"/>
<dbReference type="CDD" id="cd04590">
    <property type="entry name" value="CBS_pair_CorC_HlyC_assoc"/>
    <property type="match status" value="1"/>
</dbReference>
<feature type="transmembrane region" description="Helical" evidence="11">
    <location>
        <begin position="67"/>
        <end position="90"/>
    </location>
</feature>
<protein>
    <submittedName>
        <fullName evidence="14">DUF21 domain-containing protein</fullName>
    </submittedName>
</protein>
<dbReference type="PANTHER" id="PTHR22777">
    <property type="entry name" value="HEMOLYSIN-RELATED"/>
    <property type="match status" value="1"/>
</dbReference>
<dbReference type="SUPFAM" id="SSF54631">
    <property type="entry name" value="CBS-domain pair"/>
    <property type="match status" value="1"/>
</dbReference>
<dbReference type="SMART" id="SM00116">
    <property type="entry name" value="CBS"/>
    <property type="match status" value="2"/>
</dbReference>
<feature type="domain" description="CBS" evidence="12">
    <location>
        <begin position="281"/>
        <end position="336"/>
    </location>
</feature>
<dbReference type="InterPro" id="IPR000644">
    <property type="entry name" value="CBS_dom"/>
</dbReference>
<evidence type="ECO:0000256" key="9">
    <source>
        <dbReference type="PROSITE-ProRule" id="PRU00703"/>
    </source>
</evidence>
<reference evidence="14" key="2">
    <citation type="journal article" date="2023" name="Biology">
        <title>Prokaryotic Life Associated with Coal-Fire Gas Vents Revealed by Metagenomics.</title>
        <authorList>
            <person name="Kadnikov V.V."/>
            <person name="Mardanov A.V."/>
            <person name="Beletsky A.V."/>
            <person name="Karnachuk O.V."/>
            <person name="Ravin N.V."/>
        </authorList>
    </citation>
    <scope>NUCLEOTIDE SEQUENCE</scope>
    <source>
        <strain evidence="14">Bu02</strain>
    </source>
</reference>
<keyword evidence="5" id="KW-0677">Repeat</keyword>
<evidence type="ECO:0000259" key="12">
    <source>
        <dbReference type="PROSITE" id="PS51371"/>
    </source>
</evidence>
<evidence type="ECO:0000256" key="8">
    <source>
        <dbReference type="ARBA" id="ARBA00023136"/>
    </source>
</evidence>
<evidence type="ECO:0000256" key="11">
    <source>
        <dbReference type="SAM" id="Phobius"/>
    </source>
</evidence>
<dbReference type="InterPro" id="IPR044751">
    <property type="entry name" value="Ion_transp-like_CBS"/>
</dbReference>
<sequence length="364" mass="39708">MENDVSFLFLVLRVFVFVLSILGVGFFSGAETAFLAADRWAVERLSKEGEKKARSLMALFQDSKNTISAALIGTNVFTALASVMAASMALELGLGGTLGIAAVSLATTAVVFIFAELVPKTYASSRPTEMALSVSRSLGFATRLLKPVSRVLGFLPSLLVSWIVRDRTGEPEGSDKPVRIVLDMAEEDGFVRPEETDVIYGVLDSRSKKVADIMLPLRNAVTFAPGTNLATCMRVFREYRYSRIPVLSESGGEVIGVVYIKDVVREIFYAPDGWSRPVTSVMRKPFYLSSQESVLDALSRLKKERTHLAVVLQGKVPVGIVTLEDLLEEILGDIPEDSRTKLASSLRKSNQPQVLNEMVSGSST</sequence>
<reference evidence="14" key="1">
    <citation type="submission" date="2020-10" db="EMBL/GenBank/DDBJ databases">
        <authorList>
            <person name="Kadnikov V."/>
            <person name="Beletsky A.V."/>
            <person name="Mardanov A.V."/>
            <person name="Karnachuk O.V."/>
            <person name="Ravin N.V."/>
        </authorList>
    </citation>
    <scope>NUCLEOTIDE SEQUENCE</scope>
    <source>
        <strain evidence="14">Bu02</strain>
    </source>
</reference>
<dbReference type="Gene3D" id="3.10.580.10">
    <property type="entry name" value="CBS-domain"/>
    <property type="match status" value="1"/>
</dbReference>
<dbReference type="Pfam" id="PF00571">
    <property type="entry name" value="CBS"/>
    <property type="match status" value="2"/>
</dbReference>
<dbReference type="Pfam" id="PF01595">
    <property type="entry name" value="CNNM"/>
    <property type="match status" value="1"/>
</dbReference>
<evidence type="ECO:0000256" key="7">
    <source>
        <dbReference type="ARBA" id="ARBA00023122"/>
    </source>
</evidence>
<keyword evidence="8 10" id="KW-0472">Membrane</keyword>